<proteinExistence type="predicted"/>
<comment type="caution">
    <text evidence="2">The sequence shown here is derived from an EMBL/GenBank/DDBJ whole genome shotgun (WGS) entry which is preliminary data.</text>
</comment>
<keyword evidence="1" id="KW-0732">Signal</keyword>
<reference evidence="2 3" key="1">
    <citation type="submission" date="2020-02" db="EMBL/GenBank/DDBJ databases">
        <authorList>
            <person name="Kim M.K."/>
        </authorList>
    </citation>
    <scope>NUCLEOTIDE SEQUENCE [LARGE SCALE GENOMIC DNA]</scope>
    <source>
        <strain evidence="2 3">17J57-3</strain>
    </source>
</reference>
<feature type="signal peptide" evidence="1">
    <location>
        <begin position="1"/>
        <end position="29"/>
    </location>
</feature>
<organism evidence="2 3">
    <name type="scientific">Noviherbaspirillum galbum</name>
    <dbReference type="NCBI Taxonomy" id="2709383"/>
    <lineage>
        <taxon>Bacteria</taxon>
        <taxon>Pseudomonadati</taxon>
        <taxon>Pseudomonadota</taxon>
        <taxon>Betaproteobacteria</taxon>
        <taxon>Burkholderiales</taxon>
        <taxon>Oxalobacteraceae</taxon>
        <taxon>Noviherbaspirillum</taxon>
    </lineage>
</organism>
<sequence>MKAMFAIRSGRRPLATVCLLAALLPSAHAMEALNDQALSSVQGRDGMSFDLSNFALTSNARITYYTPGPSPSSLTLSNLSASRSDDPTLPFADPFRLDIRRSEAGLADFLELAFPINASGNVRWQAALDWNVNANGISQDGGSVVLKDAALLGGGIQLTTPRSGDGFAWGLALGAEIGNLIFRPRGRDDVTQADPAGVAEQMNMRGIRIGAVDANGNLTRSPWRIADVSTQPGILRAEADASGTPRLRLGIDWPGSAGAPAGGMSIDNISFKSDMTGNLDLGSSRIGSMQIQYLDIRFRP</sequence>
<accession>A0A6B3STB5</accession>
<name>A0A6B3STB5_9BURK</name>
<dbReference type="EMBL" id="JAAIVB010000078">
    <property type="protein sequence ID" value="NEX64013.1"/>
    <property type="molecule type" value="Genomic_DNA"/>
</dbReference>
<evidence type="ECO:0000256" key="1">
    <source>
        <dbReference type="SAM" id="SignalP"/>
    </source>
</evidence>
<protein>
    <submittedName>
        <fullName evidence="2">Uncharacterized protein</fullName>
    </submittedName>
</protein>
<evidence type="ECO:0000313" key="3">
    <source>
        <dbReference type="Proteomes" id="UP000482155"/>
    </source>
</evidence>
<evidence type="ECO:0000313" key="2">
    <source>
        <dbReference type="EMBL" id="NEX64013.1"/>
    </source>
</evidence>
<keyword evidence="3" id="KW-1185">Reference proteome</keyword>
<dbReference type="Proteomes" id="UP000482155">
    <property type="component" value="Unassembled WGS sequence"/>
</dbReference>
<feature type="chain" id="PRO_5025350230" evidence="1">
    <location>
        <begin position="30"/>
        <end position="300"/>
    </location>
</feature>
<gene>
    <name evidence="2" type="ORF">G3574_23265</name>
</gene>
<dbReference type="RefSeq" id="WP_163967940.1">
    <property type="nucleotide sequence ID" value="NZ_JAAIVB010000078.1"/>
</dbReference>
<dbReference type="AlphaFoldDB" id="A0A6B3STB5"/>